<dbReference type="InterPro" id="IPR012932">
    <property type="entry name" value="VKOR"/>
</dbReference>
<feature type="transmembrane region" description="Helical" evidence="10">
    <location>
        <begin position="234"/>
        <end position="255"/>
    </location>
</feature>
<evidence type="ECO:0000256" key="1">
    <source>
        <dbReference type="ARBA" id="ARBA00004141"/>
    </source>
</evidence>
<evidence type="ECO:0000256" key="7">
    <source>
        <dbReference type="ARBA" id="ARBA00023136"/>
    </source>
</evidence>
<evidence type="ECO:0000313" key="13">
    <source>
        <dbReference type="EMBL" id="TPN86142.1"/>
    </source>
</evidence>
<feature type="transmembrane region" description="Helical" evidence="10">
    <location>
        <begin position="134"/>
        <end position="153"/>
    </location>
</feature>
<dbReference type="EMBL" id="VFWZ01000003">
    <property type="protein sequence ID" value="TPN86142.1"/>
    <property type="molecule type" value="Genomic_DNA"/>
</dbReference>
<evidence type="ECO:0000259" key="11">
    <source>
        <dbReference type="Pfam" id="PF07884"/>
    </source>
</evidence>
<gene>
    <name evidence="13" type="ORF">FHK87_12780</name>
</gene>
<dbReference type="SUPFAM" id="SSF52833">
    <property type="entry name" value="Thioredoxin-like"/>
    <property type="match status" value="1"/>
</dbReference>
<evidence type="ECO:0000256" key="8">
    <source>
        <dbReference type="ARBA" id="ARBA00023157"/>
    </source>
</evidence>
<name>A0A504JC54_9FLAO</name>
<evidence type="ECO:0000259" key="12">
    <source>
        <dbReference type="Pfam" id="PF13462"/>
    </source>
</evidence>
<keyword evidence="7 10" id="KW-0472">Membrane</keyword>
<keyword evidence="14" id="KW-1185">Reference proteome</keyword>
<dbReference type="GO" id="GO:0016491">
    <property type="term" value="F:oxidoreductase activity"/>
    <property type="evidence" value="ECO:0007669"/>
    <property type="project" value="UniProtKB-KW"/>
</dbReference>
<evidence type="ECO:0000256" key="5">
    <source>
        <dbReference type="ARBA" id="ARBA00022989"/>
    </source>
</evidence>
<keyword evidence="6" id="KW-0560">Oxidoreductase</keyword>
<feature type="transmembrane region" description="Helical" evidence="10">
    <location>
        <begin position="295"/>
        <end position="315"/>
    </location>
</feature>
<proteinExistence type="inferred from homology"/>
<comment type="caution">
    <text evidence="13">The sequence shown here is derived from an EMBL/GenBank/DDBJ whole genome shotgun (WGS) entry which is preliminary data.</text>
</comment>
<dbReference type="AlphaFoldDB" id="A0A504JC54"/>
<dbReference type="InterPro" id="IPR038354">
    <property type="entry name" value="VKOR_sf"/>
</dbReference>
<dbReference type="Proteomes" id="UP000315540">
    <property type="component" value="Unassembled WGS sequence"/>
</dbReference>
<dbReference type="CDD" id="cd12921">
    <property type="entry name" value="VKOR_4"/>
    <property type="match status" value="1"/>
</dbReference>
<keyword evidence="8" id="KW-1015">Disulfide bond</keyword>
<dbReference type="RefSeq" id="WP_140593498.1">
    <property type="nucleotide sequence ID" value="NZ_VFWZ01000003.1"/>
</dbReference>
<dbReference type="Pfam" id="PF07884">
    <property type="entry name" value="VKOR"/>
    <property type="match status" value="1"/>
</dbReference>
<dbReference type="OrthoDB" id="1100563at2"/>
<dbReference type="Pfam" id="PF13462">
    <property type="entry name" value="Thioredoxin_4"/>
    <property type="match status" value="1"/>
</dbReference>
<comment type="subcellular location">
    <subcellularLocation>
        <location evidence="1">Membrane</location>
        <topology evidence="1">Multi-pass membrane protein</topology>
    </subcellularLocation>
</comment>
<feature type="domain" description="Vitamin K epoxide reductase" evidence="11">
    <location>
        <begin position="162"/>
        <end position="285"/>
    </location>
</feature>
<dbReference type="InterPro" id="IPR012336">
    <property type="entry name" value="Thioredoxin-like_fold"/>
</dbReference>
<dbReference type="CDD" id="cd02972">
    <property type="entry name" value="DsbA_family"/>
    <property type="match status" value="1"/>
</dbReference>
<keyword evidence="3 10" id="KW-0812">Transmembrane</keyword>
<organism evidence="13 14">
    <name type="scientific">Aquimarina algicola</name>
    <dbReference type="NCBI Taxonomy" id="2589995"/>
    <lineage>
        <taxon>Bacteria</taxon>
        <taxon>Pseudomonadati</taxon>
        <taxon>Bacteroidota</taxon>
        <taxon>Flavobacteriia</taxon>
        <taxon>Flavobacteriales</taxon>
        <taxon>Flavobacteriaceae</taxon>
        <taxon>Aquimarina</taxon>
    </lineage>
</organism>
<dbReference type="GO" id="GO:0048038">
    <property type="term" value="F:quinone binding"/>
    <property type="evidence" value="ECO:0007669"/>
    <property type="project" value="UniProtKB-KW"/>
</dbReference>
<dbReference type="InterPro" id="IPR036249">
    <property type="entry name" value="Thioredoxin-like_sf"/>
</dbReference>
<evidence type="ECO:0000256" key="2">
    <source>
        <dbReference type="ARBA" id="ARBA00006214"/>
    </source>
</evidence>
<evidence type="ECO:0000256" key="3">
    <source>
        <dbReference type="ARBA" id="ARBA00022692"/>
    </source>
</evidence>
<evidence type="ECO:0000256" key="9">
    <source>
        <dbReference type="ARBA" id="ARBA00023284"/>
    </source>
</evidence>
<feature type="transmembrane region" description="Helical" evidence="10">
    <location>
        <begin position="267"/>
        <end position="289"/>
    </location>
</feature>
<keyword evidence="4" id="KW-0874">Quinone</keyword>
<reference evidence="13 14" key="1">
    <citation type="submission" date="2019-06" db="EMBL/GenBank/DDBJ databases">
        <authorList>
            <person name="Meng X."/>
        </authorList>
    </citation>
    <scope>NUCLEOTIDE SEQUENCE [LARGE SCALE GENOMIC DNA]</scope>
    <source>
        <strain evidence="13 14">M625</strain>
    </source>
</reference>
<accession>A0A504JC54</accession>
<evidence type="ECO:0008006" key="15">
    <source>
        <dbReference type="Google" id="ProtNLM"/>
    </source>
</evidence>
<dbReference type="Gene3D" id="3.40.30.10">
    <property type="entry name" value="Glutaredoxin"/>
    <property type="match status" value="1"/>
</dbReference>
<protein>
    <recommendedName>
        <fullName evidence="15">Vitamin K epoxide reductase domain-containing protein</fullName>
    </recommendedName>
</protein>
<comment type="similarity">
    <text evidence="2">Belongs to the VKOR family.</text>
</comment>
<keyword evidence="5 10" id="KW-1133">Transmembrane helix</keyword>
<feature type="domain" description="Thioredoxin-like fold" evidence="12">
    <location>
        <begin position="360"/>
        <end position="507"/>
    </location>
</feature>
<dbReference type="Gene3D" id="1.20.1440.130">
    <property type="entry name" value="VKOR domain"/>
    <property type="match status" value="1"/>
</dbReference>
<evidence type="ECO:0000256" key="10">
    <source>
        <dbReference type="SAM" id="Phobius"/>
    </source>
</evidence>
<evidence type="ECO:0000256" key="4">
    <source>
        <dbReference type="ARBA" id="ARBA00022719"/>
    </source>
</evidence>
<dbReference type="GO" id="GO:0016020">
    <property type="term" value="C:membrane"/>
    <property type="evidence" value="ECO:0007669"/>
    <property type="project" value="UniProtKB-SubCell"/>
</dbReference>
<keyword evidence="9" id="KW-0676">Redox-active center</keyword>
<evidence type="ECO:0000256" key="6">
    <source>
        <dbReference type="ARBA" id="ARBA00023002"/>
    </source>
</evidence>
<evidence type="ECO:0000313" key="14">
    <source>
        <dbReference type="Proteomes" id="UP000315540"/>
    </source>
</evidence>
<sequence length="532" mass="60629">MKNTIEKIVESVLIQNRIRNYDKKDLELQLQIHPNYPSFQSVTDTLDYFNIDNIAVEVPKEALDQLPKSFISLVKTDNSEEIVSVIKSNNTIELKHSSLKKKKFSFEEFNDIWIPKVIAVEYNAKQKIITNNSLLYNGLLGILLISLTFLLLARDWDLNHILFLTLSIAGVVFSFFAVRESLGIQSQAIHQFCTSVGNTNCGEVINNNSGKIFQNFSLADAGMVFFGSLSMYQLLYGFANILFILPLLGIPFVLYSIYSQAFIIKKWCAICMAIGSLSIGLAILSFLYFSFSFNLGEAVTFLMLSSVFTLGYLYIKERIKENKTFKSENIKLSHFKRDGEIFNHLLSLSEKVGDTATITNEIVLGNPNSEFKIISLTNPMCGYCKGAFEAYTRILKSMHDQVQIVIRLKVDLNNLENQATQIGLRLLEVYYTKGEESFISAYSEWFADRTYSNWSKKYPGFTNHAKHLAVLEKQSKWAEDNSLYYTPASLINGTIYPKKYSYDEFFHFVSMMIESYHDSSLDPKGVEEPAEV</sequence>